<feature type="transmembrane region" description="Helical" evidence="1">
    <location>
        <begin position="321"/>
        <end position="341"/>
    </location>
</feature>
<name>A0A7S0WI04_9CHLO</name>
<organism evidence="2">
    <name type="scientific">Pyramimonas obovata</name>
    <dbReference type="NCBI Taxonomy" id="1411642"/>
    <lineage>
        <taxon>Eukaryota</taxon>
        <taxon>Viridiplantae</taxon>
        <taxon>Chlorophyta</taxon>
        <taxon>Pyramimonadophyceae</taxon>
        <taxon>Pyramimonadales</taxon>
        <taxon>Pyramimonadaceae</taxon>
        <taxon>Pyramimonas</taxon>
        <taxon>Pyramimonas incertae sedis</taxon>
    </lineage>
</organism>
<feature type="transmembrane region" description="Helical" evidence="1">
    <location>
        <begin position="260"/>
        <end position="280"/>
    </location>
</feature>
<dbReference type="PANTHER" id="PTHR33802:SF1">
    <property type="entry name" value="XK-RELATED PROTEIN"/>
    <property type="match status" value="1"/>
</dbReference>
<protein>
    <submittedName>
        <fullName evidence="2">Uncharacterized protein</fullName>
    </submittedName>
</protein>
<feature type="transmembrane region" description="Helical" evidence="1">
    <location>
        <begin position="12"/>
        <end position="32"/>
    </location>
</feature>
<gene>
    <name evidence="2" type="ORF">POBO1169_LOCUS9156</name>
</gene>
<feature type="transmembrane region" description="Helical" evidence="1">
    <location>
        <begin position="229"/>
        <end position="248"/>
    </location>
</feature>
<evidence type="ECO:0000313" key="2">
    <source>
        <dbReference type="EMBL" id="CAD8667645.1"/>
    </source>
</evidence>
<evidence type="ECO:0000256" key="1">
    <source>
        <dbReference type="SAM" id="Phobius"/>
    </source>
</evidence>
<proteinExistence type="predicted"/>
<keyword evidence="1" id="KW-0812">Transmembrane</keyword>
<feature type="transmembrane region" description="Helical" evidence="1">
    <location>
        <begin position="180"/>
        <end position="199"/>
    </location>
</feature>
<sequence length="346" mass="37711">MTPKPPLWSVKLRAVIIISGAVLCPVLVSEYYTSLAEHHLSLVTPLAEATALPGLQGDFQPIQWCFRYLAGLRVWQVVNAAAFCPNVWAVSSGGRIDSRYANTNGVPPSDEYRSLVTPSGWAFAIWGVIYLTESIFTVVQLLPSMTDVTWLLDVSPWWVAANIYQSLWCAAFRDWARPSGVFWISAALLTATAIALAGAEAVVTGPSVGTGSWTAVGQRVLAQMPLSLHFGWVTAASLVNWNSFFAVLYRDAHISLRTQIWLAFASLHLAYIVGSIVAVVRMDFLYSLTLAWALTAIKTDKGRRAQGLVEQKVLDSLSGTAGFGAMLCACISVCVFARASYTTLYY</sequence>
<dbReference type="PANTHER" id="PTHR33802">
    <property type="entry name" value="SI:CH211-161H7.5-RELATED"/>
    <property type="match status" value="1"/>
</dbReference>
<dbReference type="AlphaFoldDB" id="A0A7S0WI04"/>
<accession>A0A7S0WI04</accession>
<keyword evidence="1" id="KW-0472">Membrane</keyword>
<feature type="transmembrane region" description="Helical" evidence="1">
    <location>
        <begin position="121"/>
        <end position="142"/>
    </location>
</feature>
<reference evidence="2" key="1">
    <citation type="submission" date="2021-01" db="EMBL/GenBank/DDBJ databases">
        <authorList>
            <person name="Corre E."/>
            <person name="Pelletier E."/>
            <person name="Niang G."/>
            <person name="Scheremetjew M."/>
            <person name="Finn R."/>
            <person name="Kale V."/>
            <person name="Holt S."/>
            <person name="Cochrane G."/>
            <person name="Meng A."/>
            <person name="Brown T."/>
            <person name="Cohen L."/>
        </authorList>
    </citation>
    <scope>NUCLEOTIDE SEQUENCE</scope>
    <source>
        <strain evidence="2">CCMP722</strain>
    </source>
</reference>
<keyword evidence="1" id="KW-1133">Transmembrane helix</keyword>
<dbReference type="EMBL" id="HBFA01017994">
    <property type="protein sequence ID" value="CAD8667645.1"/>
    <property type="molecule type" value="Transcribed_RNA"/>
</dbReference>